<dbReference type="EMBL" id="JADKYB010000020">
    <property type="protein sequence ID" value="MBM9508845.1"/>
    <property type="molecule type" value="Genomic_DNA"/>
</dbReference>
<dbReference type="Pfam" id="PF19054">
    <property type="entry name" value="DUF5753"/>
    <property type="match status" value="1"/>
</dbReference>
<name>A0ABS2TZS2_9ACTN</name>
<gene>
    <name evidence="2" type="ORF">ITX44_30700</name>
</gene>
<evidence type="ECO:0000313" key="2">
    <source>
        <dbReference type="EMBL" id="MBM9508845.1"/>
    </source>
</evidence>
<sequence length="288" mass="32302">MPPTPRELKPSSSARALFGAEQRRLRVAAGMSLDRMAEIVNYSKSHLHGVEVAERLPLPPLPEKLDMAFGTGELFAGLWEVIKRERTPKRFDHCLELEAKAVRIQAYGASLVPGLLQTDAYMRTLIRWADPGISSKKLDGLVAERLSRQEVLRKDNSPDFWAVVDEAVLRRAVGGHALMVEQLAALLPYVDTGRTTIQVVPFARCEGPLMRGTLTFLTLPDNSMGLYEEGDEIWDVFEDRQTVTRRLWQYDRMKACALSPSASASFIEAAIEDHRHASDPWPYPHPVA</sequence>
<organism evidence="2 3">
    <name type="scientific">Actinacidiphila acididurans</name>
    <dbReference type="NCBI Taxonomy" id="2784346"/>
    <lineage>
        <taxon>Bacteria</taxon>
        <taxon>Bacillati</taxon>
        <taxon>Actinomycetota</taxon>
        <taxon>Actinomycetes</taxon>
        <taxon>Kitasatosporales</taxon>
        <taxon>Streptomycetaceae</taxon>
        <taxon>Actinacidiphila</taxon>
    </lineage>
</organism>
<reference evidence="2 3" key="1">
    <citation type="submission" date="2021-01" db="EMBL/GenBank/DDBJ databases">
        <title>Streptomyces acididurans sp. nov., isolated from a peat swamp forest soil.</title>
        <authorList>
            <person name="Chantavorakit T."/>
            <person name="Duangmal K."/>
        </authorList>
    </citation>
    <scope>NUCLEOTIDE SEQUENCE [LARGE SCALE GENOMIC DNA]</scope>
    <source>
        <strain evidence="2 3">KK5PA1</strain>
    </source>
</reference>
<dbReference type="InterPro" id="IPR043917">
    <property type="entry name" value="DUF5753"/>
</dbReference>
<comment type="caution">
    <text evidence="2">The sequence shown here is derived from an EMBL/GenBank/DDBJ whole genome shotgun (WGS) entry which is preliminary data.</text>
</comment>
<keyword evidence="3" id="KW-1185">Reference proteome</keyword>
<proteinExistence type="predicted"/>
<evidence type="ECO:0000259" key="1">
    <source>
        <dbReference type="Pfam" id="PF19054"/>
    </source>
</evidence>
<feature type="domain" description="DUF5753" evidence="1">
    <location>
        <begin position="93"/>
        <end position="268"/>
    </location>
</feature>
<accession>A0ABS2TZS2</accession>
<dbReference type="RefSeq" id="WP_205361252.1">
    <property type="nucleotide sequence ID" value="NZ_JADKYB010000020.1"/>
</dbReference>
<evidence type="ECO:0000313" key="3">
    <source>
        <dbReference type="Proteomes" id="UP000749040"/>
    </source>
</evidence>
<protein>
    <submittedName>
        <fullName evidence="2">Helix-turn-helix domain-containing protein</fullName>
    </submittedName>
</protein>
<dbReference type="Proteomes" id="UP000749040">
    <property type="component" value="Unassembled WGS sequence"/>
</dbReference>